<dbReference type="EMBL" id="CM056742">
    <property type="protein sequence ID" value="KAJ8678710.1"/>
    <property type="molecule type" value="Genomic_DNA"/>
</dbReference>
<organism evidence="1 2">
    <name type="scientific">Eretmocerus hayati</name>
    <dbReference type="NCBI Taxonomy" id="131215"/>
    <lineage>
        <taxon>Eukaryota</taxon>
        <taxon>Metazoa</taxon>
        <taxon>Ecdysozoa</taxon>
        <taxon>Arthropoda</taxon>
        <taxon>Hexapoda</taxon>
        <taxon>Insecta</taxon>
        <taxon>Pterygota</taxon>
        <taxon>Neoptera</taxon>
        <taxon>Endopterygota</taxon>
        <taxon>Hymenoptera</taxon>
        <taxon>Apocrita</taxon>
        <taxon>Proctotrupomorpha</taxon>
        <taxon>Chalcidoidea</taxon>
        <taxon>Aphelinidae</taxon>
        <taxon>Aphelininae</taxon>
        <taxon>Eretmocerus</taxon>
    </lineage>
</organism>
<dbReference type="Proteomes" id="UP001239111">
    <property type="component" value="Chromosome 2"/>
</dbReference>
<evidence type="ECO:0000313" key="2">
    <source>
        <dbReference type="Proteomes" id="UP001239111"/>
    </source>
</evidence>
<reference evidence="1" key="1">
    <citation type="submission" date="2023-04" db="EMBL/GenBank/DDBJ databases">
        <title>A chromosome-level genome assembly of the parasitoid wasp Eretmocerus hayati.</title>
        <authorList>
            <person name="Zhong Y."/>
            <person name="Liu S."/>
            <person name="Liu Y."/>
        </authorList>
    </citation>
    <scope>NUCLEOTIDE SEQUENCE</scope>
    <source>
        <strain evidence="1">ZJU_SS_LIU_2023</strain>
    </source>
</reference>
<proteinExistence type="predicted"/>
<evidence type="ECO:0000313" key="1">
    <source>
        <dbReference type="EMBL" id="KAJ8678710.1"/>
    </source>
</evidence>
<gene>
    <name evidence="1" type="ORF">QAD02_014497</name>
</gene>
<sequence length="102" mass="10590">MPKSGRGRIGPSGGPTDPNIMRKLHRGHSQSRCFFLGPIISSVVALQTDLAKPWPARLCLAASSLSFIVCPAMATVAATLEDDDGGVGFDNVQGSTASAGHR</sequence>
<comment type="caution">
    <text evidence="1">The sequence shown here is derived from an EMBL/GenBank/DDBJ whole genome shotgun (WGS) entry which is preliminary data.</text>
</comment>
<accession>A0ACC2P5P7</accession>
<keyword evidence="2" id="KW-1185">Reference proteome</keyword>
<protein>
    <submittedName>
        <fullName evidence="1">Uncharacterized protein</fullName>
    </submittedName>
</protein>
<name>A0ACC2P5P7_9HYME</name>